<sequence>MIPKEFESTSKEALKTMNTLYDWLERGYVGILPMRSNGPLQWTKSRCNKQKHKRRNYKKACKRAEILLHLLDDEMVDEKQEINFSEHIVYPYQFKKLNGKMSLSNSDRLDLPTKPLLKTPEGILEAKQLTLILSHKEFLTITFEEPDLEVCIRT</sequence>
<dbReference type="Proteomes" id="UP000507470">
    <property type="component" value="Unassembled WGS sequence"/>
</dbReference>
<dbReference type="AlphaFoldDB" id="A0A6J8A6D5"/>
<keyword evidence="2" id="KW-1185">Reference proteome</keyword>
<dbReference type="OrthoDB" id="6125218at2759"/>
<proteinExistence type="predicted"/>
<evidence type="ECO:0000313" key="1">
    <source>
        <dbReference type="EMBL" id="CAC5363041.1"/>
    </source>
</evidence>
<evidence type="ECO:0000313" key="2">
    <source>
        <dbReference type="Proteomes" id="UP000507470"/>
    </source>
</evidence>
<gene>
    <name evidence="1" type="ORF">MCOR_4606</name>
</gene>
<organism evidence="1 2">
    <name type="scientific">Mytilus coruscus</name>
    <name type="common">Sea mussel</name>
    <dbReference type="NCBI Taxonomy" id="42192"/>
    <lineage>
        <taxon>Eukaryota</taxon>
        <taxon>Metazoa</taxon>
        <taxon>Spiralia</taxon>
        <taxon>Lophotrochozoa</taxon>
        <taxon>Mollusca</taxon>
        <taxon>Bivalvia</taxon>
        <taxon>Autobranchia</taxon>
        <taxon>Pteriomorphia</taxon>
        <taxon>Mytilida</taxon>
        <taxon>Mytiloidea</taxon>
        <taxon>Mytilidae</taxon>
        <taxon>Mytilinae</taxon>
        <taxon>Mytilus</taxon>
    </lineage>
</organism>
<protein>
    <submittedName>
        <fullName evidence="1">Uncharacterized protein</fullName>
    </submittedName>
</protein>
<reference evidence="1 2" key="1">
    <citation type="submission" date="2020-06" db="EMBL/GenBank/DDBJ databases">
        <authorList>
            <person name="Li R."/>
            <person name="Bekaert M."/>
        </authorList>
    </citation>
    <scope>NUCLEOTIDE SEQUENCE [LARGE SCALE GENOMIC DNA]</scope>
    <source>
        <strain evidence="2">wild</strain>
    </source>
</reference>
<dbReference type="EMBL" id="CACVKT020000784">
    <property type="protein sequence ID" value="CAC5363041.1"/>
    <property type="molecule type" value="Genomic_DNA"/>
</dbReference>
<name>A0A6J8A6D5_MYTCO</name>
<accession>A0A6J8A6D5</accession>